<dbReference type="AlphaFoldDB" id="A0AAF0XQA1"/>
<feature type="compositionally biased region" description="Basic and acidic residues" evidence="1">
    <location>
        <begin position="18"/>
        <end position="33"/>
    </location>
</feature>
<evidence type="ECO:0000259" key="2">
    <source>
        <dbReference type="PROSITE" id="PS50250"/>
    </source>
</evidence>
<dbReference type="PROSITE" id="PS50250">
    <property type="entry name" value="PCI"/>
    <property type="match status" value="1"/>
</dbReference>
<dbReference type="InterPro" id="IPR000717">
    <property type="entry name" value="PCI_dom"/>
</dbReference>
<protein>
    <recommendedName>
        <fullName evidence="2">PCI domain-containing protein</fullName>
    </recommendedName>
</protein>
<evidence type="ECO:0000313" key="3">
    <source>
        <dbReference type="EMBL" id="WOH12288.1"/>
    </source>
</evidence>
<reference evidence="3" key="1">
    <citation type="journal article" date="2016" name="Nat. Genet.">
        <title>A high-quality carrot genome assembly provides new insights into carotenoid accumulation and asterid genome evolution.</title>
        <authorList>
            <person name="Iorizzo M."/>
            <person name="Ellison S."/>
            <person name="Senalik D."/>
            <person name="Zeng P."/>
            <person name="Satapoomin P."/>
            <person name="Huang J."/>
            <person name="Bowman M."/>
            <person name="Iovene M."/>
            <person name="Sanseverino W."/>
            <person name="Cavagnaro P."/>
            <person name="Yildiz M."/>
            <person name="Macko-Podgorni A."/>
            <person name="Moranska E."/>
            <person name="Grzebelus E."/>
            <person name="Grzebelus D."/>
            <person name="Ashrafi H."/>
            <person name="Zheng Z."/>
            <person name="Cheng S."/>
            <person name="Spooner D."/>
            <person name="Van Deynze A."/>
            <person name="Simon P."/>
        </authorList>
    </citation>
    <scope>NUCLEOTIDE SEQUENCE</scope>
    <source>
        <tissue evidence="3">Leaf</tissue>
    </source>
</reference>
<dbReference type="EMBL" id="CP093350">
    <property type="protein sequence ID" value="WOH12288.1"/>
    <property type="molecule type" value="Genomic_DNA"/>
</dbReference>
<evidence type="ECO:0000256" key="1">
    <source>
        <dbReference type="SAM" id="MobiDB-lite"/>
    </source>
</evidence>
<dbReference type="GO" id="GO:0005634">
    <property type="term" value="C:nucleus"/>
    <property type="evidence" value="ECO:0007669"/>
    <property type="project" value="TreeGrafter"/>
</dbReference>
<proteinExistence type="predicted"/>
<dbReference type="InterPro" id="IPR005062">
    <property type="entry name" value="SAC3/GANP/THP3_conserved"/>
</dbReference>
<dbReference type="Pfam" id="PF03399">
    <property type="entry name" value="SAC3_GANP"/>
    <property type="match status" value="1"/>
</dbReference>
<feature type="compositionally biased region" description="Polar residues" evidence="1">
    <location>
        <begin position="34"/>
        <end position="45"/>
    </location>
</feature>
<sequence>MLLNSLVPHQSSNANYAEEEKLRRENRSQRFENQRGNQARNNYTRPKTIGARLSAGSKSCEGGNNTVVKDIDLDSFTVKGTCQEVEKCYLRLTSAPDPATVRPEKVLEKALLMVQKSQKNYLYKCDQLKSIRQDLTVQRIRNELTVKVYETHARLAIEVGDLSEYNQCQSQLQELYAEGHKGCDMEFSAYNLLSVILHSNNNRDLLSAMSRLSVDARIDGAVKHALAVRQAVTFENYVLFFRLYKKAPNLNTFLMDLYVEKMRYTAVKCISRSYRPTLPVAYIAQLLGFSSVVLPTEPSDEKDTDGLEECAEWLKAHGACLIIDNAGKVLLDSKASTTSLFMPKPEVDVAHGDATLSVNDFLTRAPS</sequence>
<feature type="region of interest" description="Disordered" evidence="1">
    <location>
        <begin position="1"/>
        <end position="48"/>
    </location>
</feature>
<evidence type="ECO:0000313" key="4">
    <source>
        <dbReference type="Proteomes" id="UP000077755"/>
    </source>
</evidence>
<gene>
    <name evidence="3" type="ORF">DCAR_0831790</name>
</gene>
<accession>A0AAF0XQA1</accession>
<dbReference type="PANTHER" id="PTHR12436:SF4">
    <property type="entry name" value="LEUKOCYTE RECEPTOR CLUSTER MEMBER 8"/>
    <property type="match status" value="1"/>
</dbReference>
<keyword evidence="4" id="KW-1185">Reference proteome</keyword>
<dbReference type="PANTHER" id="PTHR12436">
    <property type="entry name" value="80 KDA MCM3-ASSOCIATED PROTEIN"/>
    <property type="match status" value="1"/>
</dbReference>
<dbReference type="FunFam" id="1.25.40.990:FF:000005">
    <property type="entry name" value="Putative SAC3/GANP family protein"/>
    <property type="match status" value="1"/>
</dbReference>
<dbReference type="Proteomes" id="UP000077755">
    <property type="component" value="Chromosome 8"/>
</dbReference>
<dbReference type="Gene3D" id="1.25.40.990">
    <property type="match status" value="1"/>
</dbReference>
<reference evidence="3" key="2">
    <citation type="submission" date="2022-03" db="EMBL/GenBank/DDBJ databases">
        <title>Draft title - Genomic analysis of global carrot germplasm unveils the trajectory of domestication and the origin of high carotenoid orange carrot.</title>
        <authorList>
            <person name="Iorizzo M."/>
            <person name="Ellison S."/>
            <person name="Senalik D."/>
            <person name="Macko-Podgorni A."/>
            <person name="Grzebelus D."/>
            <person name="Bostan H."/>
            <person name="Rolling W."/>
            <person name="Curaba J."/>
            <person name="Simon P."/>
        </authorList>
    </citation>
    <scope>NUCLEOTIDE SEQUENCE</scope>
    <source>
        <tissue evidence="3">Leaf</tissue>
    </source>
</reference>
<organism evidence="3 4">
    <name type="scientific">Daucus carota subsp. sativus</name>
    <name type="common">Carrot</name>
    <dbReference type="NCBI Taxonomy" id="79200"/>
    <lineage>
        <taxon>Eukaryota</taxon>
        <taxon>Viridiplantae</taxon>
        <taxon>Streptophyta</taxon>
        <taxon>Embryophyta</taxon>
        <taxon>Tracheophyta</taxon>
        <taxon>Spermatophyta</taxon>
        <taxon>Magnoliopsida</taxon>
        <taxon>eudicotyledons</taxon>
        <taxon>Gunneridae</taxon>
        <taxon>Pentapetalae</taxon>
        <taxon>asterids</taxon>
        <taxon>campanulids</taxon>
        <taxon>Apiales</taxon>
        <taxon>Apiaceae</taxon>
        <taxon>Apioideae</taxon>
        <taxon>Scandiceae</taxon>
        <taxon>Daucinae</taxon>
        <taxon>Daucus</taxon>
        <taxon>Daucus sect. Daucus</taxon>
    </lineage>
</organism>
<name>A0AAF0XQA1_DAUCS</name>
<dbReference type="InterPro" id="IPR045107">
    <property type="entry name" value="SAC3/GANP/THP3"/>
</dbReference>
<feature type="domain" description="PCI" evidence="2">
    <location>
        <begin position="161"/>
        <end position="345"/>
    </location>
</feature>